<dbReference type="PROSITE" id="PS50928">
    <property type="entry name" value="ABC_TM1"/>
    <property type="match status" value="1"/>
</dbReference>
<evidence type="ECO:0000259" key="10">
    <source>
        <dbReference type="PROSITE" id="PS50928"/>
    </source>
</evidence>
<feature type="domain" description="ABC transmembrane type-1" evidence="10">
    <location>
        <begin position="87"/>
        <end position="266"/>
    </location>
</feature>
<feature type="transmembrane region" description="Helical" evidence="9">
    <location>
        <begin position="300"/>
        <end position="319"/>
    </location>
</feature>
<evidence type="ECO:0000256" key="4">
    <source>
        <dbReference type="ARBA" id="ARBA00022692"/>
    </source>
</evidence>
<dbReference type="FunFam" id="1.10.3720.10:FF:000001">
    <property type="entry name" value="Glycine betaine ABC transporter, permease"/>
    <property type="match status" value="1"/>
</dbReference>
<comment type="caution">
    <text evidence="11">The sequence shown here is derived from an EMBL/GenBank/DDBJ whole genome shotgun (WGS) entry which is preliminary data.</text>
</comment>
<evidence type="ECO:0000256" key="5">
    <source>
        <dbReference type="ARBA" id="ARBA00022989"/>
    </source>
</evidence>
<feature type="transmembrane region" description="Helical" evidence="9">
    <location>
        <begin position="201"/>
        <end position="227"/>
    </location>
</feature>
<dbReference type="Pfam" id="PF04069">
    <property type="entry name" value="OpuAC"/>
    <property type="match status" value="2"/>
</dbReference>
<dbReference type="GO" id="GO:0015871">
    <property type="term" value="P:choline transport"/>
    <property type="evidence" value="ECO:0007669"/>
    <property type="project" value="TreeGrafter"/>
</dbReference>
<dbReference type="GO" id="GO:0031460">
    <property type="term" value="P:glycine betaine transport"/>
    <property type="evidence" value="ECO:0007669"/>
    <property type="project" value="TreeGrafter"/>
</dbReference>
<organism evidence="11 12">
    <name type="scientific">Streptomyces minutiscleroticus</name>
    <dbReference type="NCBI Taxonomy" id="68238"/>
    <lineage>
        <taxon>Bacteria</taxon>
        <taxon>Bacillati</taxon>
        <taxon>Actinomycetota</taxon>
        <taxon>Actinomycetes</taxon>
        <taxon>Kitasatosporales</taxon>
        <taxon>Streptomycetaceae</taxon>
        <taxon>Streptomyces</taxon>
    </lineage>
</organism>
<dbReference type="InterPro" id="IPR007210">
    <property type="entry name" value="ABC_Gly_betaine_transp_sub-bd"/>
</dbReference>
<feature type="transmembrane region" description="Helical" evidence="9">
    <location>
        <begin position="49"/>
        <end position="78"/>
    </location>
</feature>
<reference evidence="11" key="2">
    <citation type="submission" date="2020-09" db="EMBL/GenBank/DDBJ databases">
        <authorList>
            <person name="Sun Q."/>
            <person name="Ohkuma M."/>
        </authorList>
    </citation>
    <scope>NUCLEOTIDE SEQUENCE</scope>
    <source>
        <strain evidence="11">JCM 4790</strain>
    </source>
</reference>
<dbReference type="Gene3D" id="1.10.3720.10">
    <property type="entry name" value="MetI-like"/>
    <property type="match status" value="1"/>
</dbReference>
<keyword evidence="5 9" id="KW-1133">Transmembrane helix</keyword>
<dbReference type="RefSeq" id="WP_190193980.1">
    <property type="nucleotide sequence ID" value="NZ_BMVU01000048.1"/>
</dbReference>
<dbReference type="InterPro" id="IPR000515">
    <property type="entry name" value="MetI-like"/>
</dbReference>
<accession>A0A918NWF1</accession>
<dbReference type="AlphaFoldDB" id="A0A918NWF1"/>
<keyword evidence="4 9" id="KW-0812">Transmembrane</keyword>
<dbReference type="CDD" id="cd06261">
    <property type="entry name" value="TM_PBP2"/>
    <property type="match status" value="1"/>
</dbReference>
<gene>
    <name evidence="11" type="ORF">GCM10010358_65670</name>
</gene>
<keyword evidence="12" id="KW-1185">Reference proteome</keyword>
<proteinExistence type="inferred from homology"/>
<dbReference type="InterPro" id="IPR035906">
    <property type="entry name" value="MetI-like_sf"/>
</dbReference>
<evidence type="ECO:0000256" key="7">
    <source>
        <dbReference type="ARBA" id="ARBA00035642"/>
    </source>
</evidence>
<dbReference type="PANTHER" id="PTHR47737">
    <property type="entry name" value="GLYCINE BETAINE/PROLINE BETAINE TRANSPORT SYSTEM PERMEASE PROTEIN PROW"/>
    <property type="match status" value="1"/>
</dbReference>
<evidence type="ECO:0000256" key="2">
    <source>
        <dbReference type="ARBA" id="ARBA00022448"/>
    </source>
</evidence>
<dbReference type="SUPFAM" id="SSF53850">
    <property type="entry name" value="Periplasmic binding protein-like II"/>
    <property type="match status" value="2"/>
</dbReference>
<evidence type="ECO:0000256" key="3">
    <source>
        <dbReference type="ARBA" id="ARBA00022475"/>
    </source>
</evidence>
<comment type="similarity">
    <text evidence="7">In the C-terminal section; belongs to the OsmX family.</text>
</comment>
<keyword evidence="6 9" id="KW-0472">Membrane</keyword>
<evidence type="ECO:0000256" key="6">
    <source>
        <dbReference type="ARBA" id="ARBA00023136"/>
    </source>
</evidence>
<dbReference type="Gene3D" id="3.40.190.100">
    <property type="entry name" value="Glycine betaine-binding periplasmic protein, domain 2"/>
    <property type="match status" value="2"/>
</dbReference>
<comment type="similarity">
    <text evidence="9">Belongs to the binding-protein-dependent transport system permease family.</text>
</comment>
<comment type="similarity">
    <text evidence="8">In the N-terminal section; belongs to the binding-protein-dependent transport system permease family.</text>
</comment>
<sequence length="871" mass="95162">MPRIPLGDWVNDAVDWLLDHVAWLFDFFKTVFLGAYDGISAVLQAPEPLLLAGIFAVIALWLRGTLAAVLAFLGFAFIDSMELWDDAMVTLSLVLVATIIALVISVPVGIWAARSSRVSAAVRPVLDFMQTLPAMIYLIPAILFFGTGAPAGIVATLIFALAPGVRMTELGIRQVDKELVEAAEAFGTTPRNTLLRVQLPLALPTVMAGVNQVIMLGLSMAAIAGMVGTGGLGGDVNEAIGQLNVGLGSEAGVAIVILAIYLDRMTGALGTQVSPLGRRAAARARAAQGLKIWSYRPRPAVAVVGVVVLALVAGGMGIFGPANDSTTAVASDGKNVGQGKKVTIGYIPWDEGVASTFLWKEILQERGFEVEAKQFDAGPLYTSLAQGSVDFQTDAWLPTTHEQYWKKYGDRLDDLGSWYGPTSLELSVPSYMKGIDSLEDLKGRAAEFGGKITGIESSAGEMALLKSKVLKEYGLDEEYEVVDSSTPAMLAELKRAYAKKEPVVVTLWSPHWAYNDYDLKKLKDPEGAWGEGDGVHTLSRKGFAEDNPEVGRWLKDFEMDEKQLTSLEAEINKAGKGQQQEAVRTWLKDNPGVVDELAPVEGGTTAAAETKRPLDVAWFPWEEDVAVTYLWKNVLEKKGYELNLKQMDVGPVYTGLSTGDLDLNFDAWLPYGQKSYWDKYKDDLHDLGSWYGPTSLDVAVPSYVKGVESFEDLKGKADVFDGRIVGIEPGTGQMDLLKNKVLPGYGLDGEYKVVDGSGPAMLAELKRAYARKEPVAVTLWSPHWAYSEYELTRLEDGKKLFGDSNRLHTVSSKDFPEQYPRLTRWIENFEMSEDELGTLENEIKDRGRGHEEQAVAAWLEDHPDVAERMTS</sequence>
<comment type="subcellular location">
    <subcellularLocation>
        <location evidence="9">Cell membrane</location>
        <topology evidence="9">Multi-pass membrane protein</topology>
    </subcellularLocation>
    <subcellularLocation>
        <location evidence="1">Membrane</location>
        <topology evidence="1">Multi-pass membrane protein</topology>
    </subcellularLocation>
</comment>
<dbReference type="Proteomes" id="UP000619244">
    <property type="component" value="Unassembled WGS sequence"/>
</dbReference>
<evidence type="ECO:0000256" key="9">
    <source>
        <dbReference type="RuleBase" id="RU363032"/>
    </source>
</evidence>
<dbReference type="PANTHER" id="PTHR47737:SF1">
    <property type="entry name" value="GLYCINE BETAINE_PROLINE BETAINE TRANSPORT SYSTEM PERMEASE PROTEIN PROW"/>
    <property type="match status" value="1"/>
</dbReference>
<reference evidence="11" key="1">
    <citation type="journal article" date="2014" name="Int. J. Syst. Evol. Microbiol.">
        <title>Complete genome sequence of Corynebacterium casei LMG S-19264T (=DSM 44701T), isolated from a smear-ripened cheese.</title>
        <authorList>
            <consortium name="US DOE Joint Genome Institute (JGI-PGF)"/>
            <person name="Walter F."/>
            <person name="Albersmeier A."/>
            <person name="Kalinowski J."/>
            <person name="Ruckert C."/>
        </authorList>
    </citation>
    <scope>NUCLEOTIDE SEQUENCE</scope>
    <source>
        <strain evidence="11">JCM 4790</strain>
    </source>
</reference>
<dbReference type="GO" id="GO:0005275">
    <property type="term" value="F:amine transmembrane transporter activity"/>
    <property type="evidence" value="ECO:0007669"/>
    <property type="project" value="TreeGrafter"/>
</dbReference>
<dbReference type="GO" id="GO:0015226">
    <property type="term" value="F:carnitine transmembrane transporter activity"/>
    <property type="evidence" value="ECO:0007669"/>
    <property type="project" value="TreeGrafter"/>
</dbReference>
<evidence type="ECO:0000313" key="12">
    <source>
        <dbReference type="Proteomes" id="UP000619244"/>
    </source>
</evidence>
<protein>
    <submittedName>
        <fullName evidence="11">Glycine/betaine ABC transporter permease</fullName>
    </submittedName>
</protein>
<dbReference type="Gene3D" id="3.10.105.10">
    <property type="entry name" value="Dipeptide-binding Protein, Domain 3"/>
    <property type="match status" value="3"/>
</dbReference>
<name>A0A918NWF1_9ACTN</name>
<evidence type="ECO:0000256" key="1">
    <source>
        <dbReference type="ARBA" id="ARBA00004141"/>
    </source>
</evidence>
<evidence type="ECO:0000256" key="8">
    <source>
        <dbReference type="ARBA" id="ARBA00035652"/>
    </source>
</evidence>
<feature type="transmembrane region" description="Helical" evidence="9">
    <location>
        <begin position="90"/>
        <end position="114"/>
    </location>
</feature>
<feature type="transmembrane region" description="Helical" evidence="9">
    <location>
        <begin position="134"/>
        <end position="162"/>
    </location>
</feature>
<dbReference type="SUPFAM" id="SSF161098">
    <property type="entry name" value="MetI-like"/>
    <property type="match status" value="1"/>
</dbReference>
<dbReference type="EMBL" id="BMVU01000048">
    <property type="protein sequence ID" value="GGY02671.1"/>
    <property type="molecule type" value="Genomic_DNA"/>
</dbReference>
<evidence type="ECO:0000313" key="11">
    <source>
        <dbReference type="EMBL" id="GGY02671.1"/>
    </source>
</evidence>
<feature type="transmembrane region" description="Helical" evidence="9">
    <location>
        <begin position="239"/>
        <end position="262"/>
    </location>
</feature>
<keyword evidence="2 9" id="KW-0813">Transport</keyword>
<keyword evidence="3" id="KW-1003">Cell membrane</keyword>
<dbReference type="GO" id="GO:0043190">
    <property type="term" value="C:ATP-binding cassette (ABC) transporter complex"/>
    <property type="evidence" value="ECO:0007669"/>
    <property type="project" value="InterPro"/>
</dbReference>
<dbReference type="CDD" id="cd13639">
    <property type="entry name" value="PBP2_OpuAC_like"/>
    <property type="match status" value="2"/>
</dbReference>
<dbReference type="Pfam" id="PF00528">
    <property type="entry name" value="BPD_transp_1"/>
    <property type="match status" value="1"/>
</dbReference>